<accession>A0ABR0QJH8</accession>
<comment type="caution">
    <text evidence="1">The sequence shown here is derived from an EMBL/GenBank/DDBJ whole genome shotgun (WGS) entry which is preliminary data.</text>
</comment>
<organism evidence="1 2">
    <name type="scientific">Gossypium arboreum</name>
    <name type="common">Tree cotton</name>
    <name type="synonym">Gossypium nanking</name>
    <dbReference type="NCBI Taxonomy" id="29729"/>
    <lineage>
        <taxon>Eukaryota</taxon>
        <taxon>Viridiplantae</taxon>
        <taxon>Streptophyta</taxon>
        <taxon>Embryophyta</taxon>
        <taxon>Tracheophyta</taxon>
        <taxon>Spermatophyta</taxon>
        <taxon>Magnoliopsida</taxon>
        <taxon>eudicotyledons</taxon>
        <taxon>Gunneridae</taxon>
        <taxon>Pentapetalae</taxon>
        <taxon>rosids</taxon>
        <taxon>malvids</taxon>
        <taxon>Malvales</taxon>
        <taxon>Malvaceae</taxon>
        <taxon>Malvoideae</taxon>
        <taxon>Gossypium</taxon>
    </lineage>
</organism>
<gene>
    <name evidence="1" type="ORF">PVK06_007880</name>
</gene>
<dbReference type="InterPro" id="IPR006734">
    <property type="entry name" value="PLATZ"/>
</dbReference>
<evidence type="ECO:0000313" key="2">
    <source>
        <dbReference type="Proteomes" id="UP001358586"/>
    </source>
</evidence>
<sequence length="245" mass="28510">MTIKALQIQGRTDIELIYDTNLINDIINTGLQHTSMYVDDKDGNQKRQNLVQKQKNSMRNSLAFHRLHAPKTQQRSKSGVVPPWVIVMYNSVFFNNCVHHPNEKKKEVDKFCIDCLQSFCSHCLPSHAFHKHIKIRRYIYSDVINRQDLCKLFNCSGIQAYHTNKAKVLFLKQRTQSHQQQSSSRDYKCSICGKTLQDNTSLYCSIACKVSNIYRDEEIYVGLPLTKKPRLRRTRKGVPLQSPMF</sequence>
<dbReference type="PANTHER" id="PTHR31065">
    <property type="entry name" value="PLATZ TRANSCRIPTION FACTOR FAMILY PROTEIN"/>
    <property type="match status" value="1"/>
</dbReference>
<keyword evidence="2" id="KW-1185">Reference proteome</keyword>
<reference evidence="1 2" key="1">
    <citation type="submission" date="2023-03" db="EMBL/GenBank/DDBJ databases">
        <title>WGS of Gossypium arboreum.</title>
        <authorList>
            <person name="Yu D."/>
        </authorList>
    </citation>
    <scope>NUCLEOTIDE SEQUENCE [LARGE SCALE GENOMIC DNA]</scope>
    <source>
        <tissue evidence="1">Leaf</tissue>
    </source>
</reference>
<dbReference type="Pfam" id="PF04640">
    <property type="entry name" value="PLATZ"/>
    <property type="match status" value="1"/>
</dbReference>
<protein>
    <recommendedName>
        <fullName evidence="3">B box-type domain-containing protein</fullName>
    </recommendedName>
</protein>
<name>A0ABR0QJH8_GOSAR</name>
<dbReference type="EMBL" id="JARKNE010000003">
    <property type="protein sequence ID" value="KAK5839118.1"/>
    <property type="molecule type" value="Genomic_DNA"/>
</dbReference>
<evidence type="ECO:0008006" key="3">
    <source>
        <dbReference type="Google" id="ProtNLM"/>
    </source>
</evidence>
<evidence type="ECO:0000313" key="1">
    <source>
        <dbReference type="EMBL" id="KAK5839118.1"/>
    </source>
</evidence>
<proteinExistence type="predicted"/>
<dbReference type="PANTHER" id="PTHR31065:SF53">
    <property type="entry name" value="B BOX-TYPE DOMAIN-CONTAINING PROTEIN"/>
    <property type="match status" value="1"/>
</dbReference>
<dbReference type="Proteomes" id="UP001358586">
    <property type="component" value="Chromosome 3"/>
</dbReference>